<reference evidence="10 11" key="1">
    <citation type="journal article" date="2012" name="J. Bacteriol.">
        <title>Draft Genome Sequence of Bacillus isronensis Strain B3W22, Isolated from the Upper Atmosphere.</title>
        <authorList>
            <person name="Shivaji S."/>
            <person name="Ara S."/>
            <person name="Singh S.K."/>
            <person name="Bandi S."/>
            <person name="Singh A."/>
            <person name="Pinnaka A.K."/>
        </authorList>
    </citation>
    <scope>NUCLEOTIDE SEQUENCE [LARGE SCALE GENOMIC DNA]</scope>
    <source>
        <strain evidence="10 11">B3W22</strain>
    </source>
</reference>
<dbReference type="GO" id="GO:0005524">
    <property type="term" value="F:ATP binding"/>
    <property type="evidence" value="ECO:0007669"/>
    <property type="project" value="UniProtKB-KW"/>
</dbReference>
<organism evidence="10 11">
    <name type="scientific">Solibacillus isronensis B3W22</name>
    <dbReference type="NCBI Taxonomy" id="1224748"/>
    <lineage>
        <taxon>Bacteria</taxon>
        <taxon>Bacillati</taxon>
        <taxon>Bacillota</taxon>
        <taxon>Bacilli</taxon>
        <taxon>Bacillales</taxon>
        <taxon>Caryophanaceae</taxon>
        <taxon>Solibacillus</taxon>
    </lineage>
</organism>
<keyword evidence="11" id="KW-1185">Reference proteome</keyword>
<keyword evidence="8" id="KW-0175">Coiled coil</keyword>
<dbReference type="EMBL" id="AMCK01000009">
    <property type="protein sequence ID" value="EKB45176.1"/>
    <property type="molecule type" value="Genomic_DNA"/>
</dbReference>
<evidence type="ECO:0000256" key="4">
    <source>
        <dbReference type="ARBA" id="ARBA00022679"/>
    </source>
</evidence>
<evidence type="ECO:0000256" key="6">
    <source>
        <dbReference type="ARBA" id="ARBA00022840"/>
    </source>
</evidence>
<keyword evidence="3" id="KW-0288">FMN</keyword>
<evidence type="ECO:0000256" key="8">
    <source>
        <dbReference type="SAM" id="Coils"/>
    </source>
</evidence>
<comment type="catalytic activity">
    <reaction evidence="7">
        <text>riboflavin + ATP = FMN + ADP + H(+)</text>
        <dbReference type="Rhea" id="RHEA:14357"/>
        <dbReference type="ChEBI" id="CHEBI:15378"/>
        <dbReference type="ChEBI" id="CHEBI:30616"/>
        <dbReference type="ChEBI" id="CHEBI:57986"/>
        <dbReference type="ChEBI" id="CHEBI:58210"/>
        <dbReference type="ChEBI" id="CHEBI:456216"/>
        <dbReference type="EC" id="2.7.1.26"/>
    </reaction>
</comment>
<protein>
    <recommendedName>
        <fullName evidence="1">riboflavin kinase</fullName>
        <ecNumber evidence="1">2.7.1.26</ecNumber>
    </recommendedName>
</protein>
<evidence type="ECO:0000256" key="2">
    <source>
        <dbReference type="ARBA" id="ARBA00022630"/>
    </source>
</evidence>
<sequence>MVIQKVYENIESCFEGIVVAGNKIGRKIGFPTANLNIQSGINFPTLNGVYSVEIQHGDERFGGVMNIGVKPTFEENLKEKVFEVHIFEFDKEIYGELLKVEICSFIRREKKFRNVEDLKKQLSEDCDTAKEQLLNKNQETHYQAHYLQEFNRDIETTVIHLPDLDFVRFCEEKFSVNRGVYNTVDKWFAEHQVVNIIRRRMTILRFLYWVTVYIPRECKLEFGPKGLTEQLSFYYMNHVKGEK</sequence>
<dbReference type="PATRIC" id="fig|1224748.3.peg.2034"/>
<dbReference type="Proteomes" id="UP000004738">
    <property type="component" value="Unassembled WGS sequence"/>
</dbReference>
<dbReference type="EC" id="2.7.1.26" evidence="1"/>
<evidence type="ECO:0000256" key="1">
    <source>
        <dbReference type="ARBA" id="ARBA00012105"/>
    </source>
</evidence>
<gene>
    <name evidence="10" type="primary">ribF_2</name>
    <name evidence="10" type="ORF">B857_02055</name>
</gene>
<proteinExistence type="predicted"/>
<name>K1KRR5_9BACL</name>
<evidence type="ECO:0000256" key="7">
    <source>
        <dbReference type="ARBA" id="ARBA00047880"/>
    </source>
</evidence>
<evidence type="ECO:0000259" key="9">
    <source>
        <dbReference type="SMART" id="SM00904"/>
    </source>
</evidence>
<evidence type="ECO:0000313" key="10">
    <source>
        <dbReference type="EMBL" id="EKB45176.1"/>
    </source>
</evidence>
<evidence type="ECO:0000313" key="11">
    <source>
        <dbReference type="Proteomes" id="UP000004738"/>
    </source>
</evidence>
<dbReference type="GO" id="GO:0009231">
    <property type="term" value="P:riboflavin biosynthetic process"/>
    <property type="evidence" value="ECO:0007669"/>
    <property type="project" value="InterPro"/>
</dbReference>
<dbReference type="RefSeq" id="WP_008406113.1">
    <property type="nucleotide sequence ID" value="NZ_AMCK01000009.1"/>
</dbReference>
<keyword evidence="5" id="KW-0547">Nucleotide-binding</keyword>
<comment type="caution">
    <text evidence="10">The sequence shown here is derived from an EMBL/GenBank/DDBJ whole genome shotgun (WGS) entry which is preliminary data.</text>
</comment>
<accession>K1KRR5</accession>
<dbReference type="AlphaFoldDB" id="K1KRR5"/>
<keyword evidence="2" id="KW-0285">Flavoprotein</keyword>
<keyword evidence="4" id="KW-0808">Transferase</keyword>
<dbReference type="SMART" id="SM00904">
    <property type="entry name" value="Flavokinase"/>
    <property type="match status" value="1"/>
</dbReference>
<dbReference type="InterPro" id="IPR015865">
    <property type="entry name" value="Riboflavin_kinase_bac/euk"/>
</dbReference>
<dbReference type="GO" id="GO:0008531">
    <property type="term" value="F:riboflavin kinase activity"/>
    <property type="evidence" value="ECO:0007669"/>
    <property type="project" value="UniProtKB-EC"/>
</dbReference>
<dbReference type="GO" id="GO:0009398">
    <property type="term" value="P:FMN biosynthetic process"/>
    <property type="evidence" value="ECO:0007669"/>
    <property type="project" value="TreeGrafter"/>
</dbReference>
<dbReference type="InterPro" id="IPR023465">
    <property type="entry name" value="Riboflavin_kinase_dom_sf"/>
</dbReference>
<feature type="domain" description="Riboflavin kinase" evidence="9">
    <location>
        <begin position="13"/>
        <end position="134"/>
    </location>
</feature>
<keyword evidence="6" id="KW-0067">ATP-binding</keyword>
<evidence type="ECO:0000256" key="3">
    <source>
        <dbReference type="ARBA" id="ARBA00022643"/>
    </source>
</evidence>
<dbReference type="InterPro" id="IPR023468">
    <property type="entry name" value="Riboflavin_kinase"/>
</dbReference>
<dbReference type="Gene3D" id="2.40.30.30">
    <property type="entry name" value="Riboflavin kinase-like"/>
    <property type="match status" value="1"/>
</dbReference>
<dbReference type="SUPFAM" id="SSF82114">
    <property type="entry name" value="Riboflavin kinase-like"/>
    <property type="match status" value="1"/>
</dbReference>
<evidence type="ECO:0000256" key="5">
    <source>
        <dbReference type="ARBA" id="ARBA00022741"/>
    </source>
</evidence>
<dbReference type="PANTHER" id="PTHR22749">
    <property type="entry name" value="RIBOFLAVIN KINASE/FMN ADENYLYLTRANSFERASE"/>
    <property type="match status" value="1"/>
</dbReference>
<feature type="coiled-coil region" evidence="8">
    <location>
        <begin position="112"/>
        <end position="139"/>
    </location>
</feature>
<dbReference type="PANTHER" id="PTHR22749:SF6">
    <property type="entry name" value="RIBOFLAVIN KINASE"/>
    <property type="match status" value="1"/>
</dbReference>
<dbReference type="Pfam" id="PF01687">
    <property type="entry name" value="Flavokinase"/>
    <property type="match status" value="1"/>
</dbReference>